<dbReference type="AlphaFoldDB" id="A0A9X2EN87"/>
<protein>
    <submittedName>
        <fullName evidence="1">Uncharacterized protein</fullName>
    </submittedName>
</protein>
<evidence type="ECO:0000313" key="2">
    <source>
        <dbReference type="Proteomes" id="UP001139028"/>
    </source>
</evidence>
<gene>
    <name evidence="1" type="ORF">MO867_13470</name>
</gene>
<organism evidence="1 2">
    <name type="scientific">Microbulbifer okhotskensis</name>
    <dbReference type="NCBI Taxonomy" id="2926617"/>
    <lineage>
        <taxon>Bacteria</taxon>
        <taxon>Pseudomonadati</taxon>
        <taxon>Pseudomonadota</taxon>
        <taxon>Gammaproteobacteria</taxon>
        <taxon>Cellvibrionales</taxon>
        <taxon>Microbulbiferaceae</taxon>
        <taxon>Microbulbifer</taxon>
    </lineage>
</organism>
<reference evidence="1" key="1">
    <citation type="journal article" date="2022" name="Arch. Microbiol.">
        <title>Microbulbifer okhotskensis sp. nov., isolated from a deep bottom sediment of the Okhotsk Sea.</title>
        <authorList>
            <person name="Romanenko L."/>
            <person name="Kurilenko V."/>
            <person name="Otstavnykh N."/>
            <person name="Velansky P."/>
            <person name="Isaeva M."/>
            <person name="Mikhailov V."/>
        </authorList>
    </citation>
    <scope>NUCLEOTIDE SEQUENCE</scope>
    <source>
        <strain evidence="1">OS29</strain>
    </source>
</reference>
<dbReference type="EMBL" id="JALBWM010000059">
    <property type="protein sequence ID" value="MCO1335342.1"/>
    <property type="molecule type" value="Genomic_DNA"/>
</dbReference>
<comment type="caution">
    <text evidence="1">The sequence shown here is derived from an EMBL/GenBank/DDBJ whole genome shotgun (WGS) entry which is preliminary data.</text>
</comment>
<proteinExistence type="predicted"/>
<dbReference type="RefSeq" id="WP_252469276.1">
    <property type="nucleotide sequence ID" value="NZ_JALBWM010000059.1"/>
</dbReference>
<accession>A0A9X2EN87</accession>
<evidence type="ECO:0000313" key="1">
    <source>
        <dbReference type="EMBL" id="MCO1335342.1"/>
    </source>
</evidence>
<name>A0A9X2EN87_9GAMM</name>
<keyword evidence="2" id="KW-1185">Reference proteome</keyword>
<dbReference type="Proteomes" id="UP001139028">
    <property type="component" value="Unassembled WGS sequence"/>
</dbReference>
<sequence>MTSKAWKRRRWNKSVATNLRQALEWCKDYAKDIHNLSVERIAEGMGLADHWALYKWIQSGRMPAVMIPAYERVCGCDFVSRWLAASSGYLVVKIPSGKAASATDVLTLQGEISSAISTLVDFYNGKSDVAETLAQLRQAMEGLAHHHRNVEEFHAPELPLDLGDEE</sequence>